<dbReference type="EMBL" id="JNBS01003027">
    <property type="protein sequence ID" value="OQR88754.1"/>
    <property type="molecule type" value="Genomic_DNA"/>
</dbReference>
<dbReference type="OrthoDB" id="45007at2759"/>
<dbReference type="Proteomes" id="UP000243217">
    <property type="component" value="Unassembled WGS sequence"/>
</dbReference>
<name>A0A1V9YSF0_9STRA</name>
<evidence type="ECO:0000313" key="2">
    <source>
        <dbReference type="Proteomes" id="UP000243217"/>
    </source>
</evidence>
<evidence type="ECO:0000313" key="1">
    <source>
        <dbReference type="EMBL" id="OQR88754.1"/>
    </source>
</evidence>
<comment type="caution">
    <text evidence="1">The sequence shown here is derived from an EMBL/GenBank/DDBJ whole genome shotgun (WGS) entry which is preliminary data.</text>
</comment>
<organism evidence="1 2">
    <name type="scientific">Thraustotheca clavata</name>
    <dbReference type="NCBI Taxonomy" id="74557"/>
    <lineage>
        <taxon>Eukaryota</taxon>
        <taxon>Sar</taxon>
        <taxon>Stramenopiles</taxon>
        <taxon>Oomycota</taxon>
        <taxon>Saprolegniomycetes</taxon>
        <taxon>Saprolegniales</taxon>
        <taxon>Achlyaceae</taxon>
        <taxon>Thraustotheca</taxon>
    </lineage>
</organism>
<gene>
    <name evidence="1" type="ORF">THRCLA_22799</name>
</gene>
<dbReference type="Gene3D" id="3.60.21.10">
    <property type="match status" value="1"/>
</dbReference>
<keyword evidence="2" id="KW-1185">Reference proteome</keyword>
<accession>A0A1V9YSF0</accession>
<proteinExistence type="predicted"/>
<sequence length="299" mass="33134">MKHQVWPIQPVLELLHSLDNVPDWSVKAISSKAGCIRISATSTTLNVAWVANKDNAIHDAFVLSNENTVVTPYPTVPTTTPAAEGYRDWTYASGEIEQWDAWYNQSQNLFSEAIKGGGSSSPSGKKKFPAENYVGYIHRVNNPVSAAQNRQLRTYYSIGIELVHCVFLDDYAGSRGADKPSDYWLTTGVDHKKTPWFSSTTHLQLTERSPMPMWTQPFTIPDAHNFGMEITTMLRLLLLAKSHSAQIKLIDMVVFGHTHGYEGTAPVVKNKIDAKNGMTYMITGAGGHDFTCNPTIKSA</sequence>
<reference evidence="1 2" key="1">
    <citation type="journal article" date="2014" name="Genome Biol. Evol.">
        <title>The secreted proteins of Achlya hypogyna and Thraustotheca clavata identify the ancestral oomycete secretome and reveal gene acquisitions by horizontal gene transfer.</title>
        <authorList>
            <person name="Misner I."/>
            <person name="Blouin N."/>
            <person name="Leonard G."/>
            <person name="Richards T.A."/>
            <person name="Lane C.E."/>
        </authorList>
    </citation>
    <scope>NUCLEOTIDE SEQUENCE [LARGE SCALE GENOMIC DNA]</scope>
    <source>
        <strain evidence="1 2">ATCC 34112</strain>
    </source>
</reference>
<dbReference type="AlphaFoldDB" id="A0A1V9YSF0"/>
<protein>
    <submittedName>
        <fullName evidence="1">Uncharacterized protein</fullName>
    </submittedName>
</protein>
<dbReference type="STRING" id="74557.A0A1V9YSF0"/>
<dbReference type="InterPro" id="IPR029052">
    <property type="entry name" value="Metallo-depent_PP-like"/>
</dbReference>